<feature type="transmembrane region" description="Helical" evidence="9">
    <location>
        <begin position="309"/>
        <end position="330"/>
    </location>
</feature>
<reference evidence="11" key="1">
    <citation type="journal article" date="2019" name="Int. J. Syst. Evol. Microbiol.">
        <title>The Global Catalogue of Microorganisms (GCM) 10K type strain sequencing project: providing services to taxonomists for standard genome sequencing and annotation.</title>
        <authorList>
            <consortium name="The Broad Institute Genomics Platform"/>
            <consortium name="The Broad Institute Genome Sequencing Center for Infectious Disease"/>
            <person name="Wu L."/>
            <person name="Ma J."/>
        </authorList>
    </citation>
    <scope>NUCLEOTIDE SEQUENCE [LARGE SCALE GENOMIC DNA]</scope>
    <source>
        <strain evidence="11">CECT 7184</strain>
    </source>
</reference>
<comment type="subcellular location">
    <subcellularLocation>
        <location evidence="1">Cell membrane</location>
        <topology evidence="1">Multi-pass membrane protein</topology>
    </subcellularLocation>
</comment>
<feature type="transmembrane region" description="Helical" evidence="9">
    <location>
        <begin position="275"/>
        <end position="297"/>
    </location>
</feature>
<accession>A0ABT8CZR3</accession>
<dbReference type="PANTHER" id="PTHR30588">
    <property type="entry name" value="BRANCHED-CHAIN AMINO ACID TRANSPORT SYSTEM 2 CARRIER PROTEIN"/>
    <property type="match status" value="1"/>
</dbReference>
<keyword evidence="5 9" id="KW-0812">Transmembrane</keyword>
<feature type="transmembrane region" description="Helical" evidence="9">
    <location>
        <begin position="189"/>
        <end position="211"/>
    </location>
</feature>
<dbReference type="InterPro" id="IPR004685">
    <property type="entry name" value="Brnchd-chn_aa_trnsp_Livcs"/>
</dbReference>
<feature type="transmembrane region" description="Helical" evidence="9">
    <location>
        <begin position="405"/>
        <end position="424"/>
    </location>
</feature>
<feature type="transmembrane region" description="Helical" evidence="9">
    <location>
        <begin position="336"/>
        <end position="359"/>
    </location>
</feature>
<keyword evidence="3" id="KW-0813">Transport</keyword>
<feature type="transmembrane region" description="Helical" evidence="9">
    <location>
        <begin position="80"/>
        <end position="98"/>
    </location>
</feature>
<evidence type="ECO:0000256" key="5">
    <source>
        <dbReference type="ARBA" id="ARBA00022692"/>
    </source>
</evidence>
<feature type="transmembrane region" description="Helical" evidence="9">
    <location>
        <begin position="9"/>
        <end position="28"/>
    </location>
</feature>
<gene>
    <name evidence="10" type="primary">brnQ</name>
    <name evidence="10" type="ORF">QW060_16405</name>
</gene>
<organism evidence="10 11">
    <name type="scientific">Paenimyroides ceti</name>
    <dbReference type="NCBI Taxonomy" id="395087"/>
    <lineage>
        <taxon>Bacteria</taxon>
        <taxon>Pseudomonadati</taxon>
        <taxon>Bacteroidota</taxon>
        <taxon>Flavobacteriia</taxon>
        <taxon>Flavobacteriales</taxon>
        <taxon>Flavobacteriaceae</taxon>
        <taxon>Paenimyroides</taxon>
    </lineage>
</organism>
<keyword evidence="11" id="KW-1185">Reference proteome</keyword>
<dbReference type="PANTHER" id="PTHR30588:SF0">
    <property type="entry name" value="BRANCHED-CHAIN AMINO ACID PERMEASE BRNQ"/>
    <property type="match status" value="1"/>
</dbReference>
<comment type="caution">
    <text evidence="10">The sequence shown here is derived from an EMBL/GenBank/DDBJ whole genome shotgun (WGS) entry which is preliminary data.</text>
</comment>
<dbReference type="Pfam" id="PF05525">
    <property type="entry name" value="Branch_AA_trans"/>
    <property type="match status" value="1"/>
</dbReference>
<evidence type="ECO:0000256" key="2">
    <source>
        <dbReference type="ARBA" id="ARBA00008540"/>
    </source>
</evidence>
<proteinExistence type="inferred from homology"/>
<dbReference type="Proteomes" id="UP001242368">
    <property type="component" value="Unassembled WGS sequence"/>
</dbReference>
<dbReference type="RefSeq" id="WP_290364539.1">
    <property type="nucleotide sequence ID" value="NZ_JAUFQU010000001.1"/>
</dbReference>
<comment type="similarity">
    <text evidence="2">Belongs to the branched chain amino acid transporter family.</text>
</comment>
<keyword evidence="4" id="KW-1003">Cell membrane</keyword>
<evidence type="ECO:0000256" key="4">
    <source>
        <dbReference type="ARBA" id="ARBA00022475"/>
    </source>
</evidence>
<keyword evidence="6" id="KW-0029">Amino-acid transport</keyword>
<keyword evidence="8 9" id="KW-0472">Membrane</keyword>
<feature type="transmembrane region" description="Helical" evidence="9">
    <location>
        <begin position="147"/>
        <end position="169"/>
    </location>
</feature>
<protein>
    <submittedName>
        <fullName evidence="10">Branched-chain amino acid transport system II carrier protein</fullName>
    </submittedName>
</protein>
<dbReference type="EMBL" id="JAUFQU010000001">
    <property type="protein sequence ID" value="MDN3708685.1"/>
    <property type="molecule type" value="Genomic_DNA"/>
</dbReference>
<sequence length="428" mass="47067">MGTDKTKSTLIFGLALFAMFFGAGNLLLPPFLGYQTGDNWWSSLAGFSFTGILAPIIATLSILKSGDYFTDLGKKSNQTLVYILATINLLCIGPLIAIPRTGASVYEVSVLPLIPDAQPVWVCIIFFAAVLILSISRKNIITVLGKVMTPILIALLLLLIIPGIFLGNLSAENYKMTADQSFLVGFQQGYQTMDFLGSLIFSVVIISAAKRYGYTHPEDKRKVVINAALIAGLCLLIIYAGLFYLGHRFEPTGDHVSRASFLIQISSRLFNNNGVYLISVIMILACLTTAIALTAGFARFFDRITKGRLGYQEGVILCTLVSIILAINGVETILDYAMGLLNFIYPIILVLVLFTFLFGNMVTSKGPILTAIIVTTVISFIRIFYEWNPEPNIKSILYSLPLVRYQLEWVIPAFISFGLAFLITRISK</sequence>
<evidence type="ECO:0000313" key="11">
    <source>
        <dbReference type="Proteomes" id="UP001242368"/>
    </source>
</evidence>
<evidence type="ECO:0000256" key="9">
    <source>
        <dbReference type="SAM" id="Phobius"/>
    </source>
</evidence>
<evidence type="ECO:0000256" key="1">
    <source>
        <dbReference type="ARBA" id="ARBA00004651"/>
    </source>
</evidence>
<keyword evidence="7 9" id="KW-1133">Transmembrane helix</keyword>
<evidence type="ECO:0000256" key="8">
    <source>
        <dbReference type="ARBA" id="ARBA00023136"/>
    </source>
</evidence>
<feature type="transmembrane region" description="Helical" evidence="9">
    <location>
        <begin position="118"/>
        <end position="135"/>
    </location>
</feature>
<feature type="transmembrane region" description="Helical" evidence="9">
    <location>
        <begin position="223"/>
        <end position="245"/>
    </location>
</feature>
<evidence type="ECO:0000256" key="3">
    <source>
        <dbReference type="ARBA" id="ARBA00022448"/>
    </source>
</evidence>
<name>A0ABT8CZR3_9FLAO</name>
<evidence type="ECO:0000256" key="6">
    <source>
        <dbReference type="ARBA" id="ARBA00022970"/>
    </source>
</evidence>
<feature type="transmembrane region" description="Helical" evidence="9">
    <location>
        <begin position="40"/>
        <end position="60"/>
    </location>
</feature>
<dbReference type="NCBIfam" id="TIGR00796">
    <property type="entry name" value="livcs"/>
    <property type="match status" value="1"/>
</dbReference>
<evidence type="ECO:0000313" key="10">
    <source>
        <dbReference type="EMBL" id="MDN3708685.1"/>
    </source>
</evidence>
<evidence type="ECO:0000256" key="7">
    <source>
        <dbReference type="ARBA" id="ARBA00022989"/>
    </source>
</evidence>
<feature type="transmembrane region" description="Helical" evidence="9">
    <location>
        <begin position="366"/>
        <end position="385"/>
    </location>
</feature>